<accession>A0A4Q5N021</accession>
<dbReference type="PANTHER" id="PTHR21496">
    <property type="entry name" value="FERREDOXIN-RELATED"/>
    <property type="match status" value="1"/>
</dbReference>
<dbReference type="CDD" id="cd03528">
    <property type="entry name" value="Rieske_RO_ferredoxin"/>
    <property type="match status" value="1"/>
</dbReference>
<dbReference type="PANTHER" id="PTHR21496:SF23">
    <property type="entry name" value="3-PHENYLPROPIONATE_CINNAMIC ACID DIOXYGENASE FERREDOXIN SUBUNIT"/>
    <property type="match status" value="1"/>
</dbReference>
<keyword evidence="4" id="KW-0411">Iron-sulfur</keyword>
<evidence type="ECO:0000313" key="6">
    <source>
        <dbReference type="EMBL" id="RYV50553.1"/>
    </source>
</evidence>
<evidence type="ECO:0000256" key="4">
    <source>
        <dbReference type="ARBA" id="ARBA00023014"/>
    </source>
</evidence>
<name>A0A4Q5N021_9MICO</name>
<protein>
    <submittedName>
        <fullName evidence="6">Non-heme iron oxygenase ferredoxin subunit</fullName>
    </submittedName>
</protein>
<evidence type="ECO:0000256" key="3">
    <source>
        <dbReference type="ARBA" id="ARBA00023004"/>
    </source>
</evidence>
<keyword evidence="1" id="KW-0001">2Fe-2S</keyword>
<dbReference type="EMBL" id="SDWW01000031">
    <property type="protein sequence ID" value="RYV50553.1"/>
    <property type="molecule type" value="Genomic_DNA"/>
</dbReference>
<dbReference type="Proteomes" id="UP000293764">
    <property type="component" value="Unassembled WGS sequence"/>
</dbReference>
<feature type="domain" description="Rieske" evidence="5">
    <location>
        <begin position="4"/>
        <end position="104"/>
    </location>
</feature>
<organism evidence="6 7">
    <name type="scientific">Pengzhenrongella frigida</name>
    <dbReference type="NCBI Taxonomy" id="1259133"/>
    <lineage>
        <taxon>Bacteria</taxon>
        <taxon>Bacillati</taxon>
        <taxon>Actinomycetota</taxon>
        <taxon>Actinomycetes</taxon>
        <taxon>Micrococcales</taxon>
        <taxon>Pengzhenrongella</taxon>
    </lineage>
</organism>
<dbReference type="GO" id="GO:0004497">
    <property type="term" value="F:monooxygenase activity"/>
    <property type="evidence" value="ECO:0007669"/>
    <property type="project" value="UniProtKB-ARBA"/>
</dbReference>
<evidence type="ECO:0000256" key="1">
    <source>
        <dbReference type="ARBA" id="ARBA00022714"/>
    </source>
</evidence>
<dbReference type="PROSITE" id="PS51296">
    <property type="entry name" value="RIESKE"/>
    <property type="match status" value="1"/>
</dbReference>
<dbReference type="GO" id="GO:0051537">
    <property type="term" value="F:2 iron, 2 sulfur cluster binding"/>
    <property type="evidence" value="ECO:0007669"/>
    <property type="project" value="UniProtKB-KW"/>
</dbReference>
<dbReference type="GO" id="GO:0046872">
    <property type="term" value="F:metal ion binding"/>
    <property type="evidence" value="ECO:0007669"/>
    <property type="project" value="UniProtKB-KW"/>
</dbReference>
<evidence type="ECO:0000259" key="5">
    <source>
        <dbReference type="PROSITE" id="PS51296"/>
    </source>
</evidence>
<dbReference type="SUPFAM" id="SSF50022">
    <property type="entry name" value="ISP domain"/>
    <property type="match status" value="1"/>
</dbReference>
<dbReference type="AlphaFoldDB" id="A0A4Q5N021"/>
<dbReference type="InterPro" id="IPR036922">
    <property type="entry name" value="Rieske_2Fe-2S_sf"/>
</dbReference>
<dbReference type="Gene3D" id="2.102.10.10">
    <property type="entry name" value="Rieske [2Fe-2S] iron-sulphur domain"/>
    <property type="match status" value="1"/>
</dbReference>
<dbReference type="RefSeq" id="WP_130103118.1">
    <property type="nucleotide sequence ID" value="NZ_SDWW01000031.1"/>
</dbReference>
<proteinExistence type="predicted"/>
<evidence type="ECO:0000313" key="7">
    <source>
        <dbReference type="Proteomes" id="UP000293764"/>
    </source>
</evidence>
<sequence length="116" mass="12172">MSAQLACLTADVPVCGTFRVELEAETGTVEVAVVRGEDGELHAISDICSHGAVSLSEGEVEGSTIECWLHGSRFDLRTGVPTGLPAVRPVPVYPLTVDGERVLVDVDAPVLTGKEN</sequence>
<dbReference type="Pfam" id="PF00355">
    <property type="entry name" value="Rieske"/>
    <property type="match status" value="1"/>
</dbReference>
<keyword evidence="3" id="KW-0408">Iron</keyword>
<gene>
    <name evidence="6" type="ORF">EUA98_13015</name>
</gene>
<dbReference type="GO" id="GO:0016705">
    <property type="term" value="F:oxidoreductase activity, acting on paired donors, with incorporation or reduction of molecular oxygen"/>
    <property type="evidence" value="ECO:0007669"/>
    <property type="project" value="UniProtKB-ARBA"/>
</dbReference>
<reference evidence="6 7" key="1">
    <citation type="submission" date="2019-01" db="EMBL/GenBank/DDBJ databases">
        <title>Novel species of Cellulomonas.</title>
        <authorList>
            <person name="Liu Q."/>
            <person name="Xin Y.-H."/>
        </authorList>
    </citation>
    <scope>NUCLEOTIDE SEQUENCE [LARGE SCALE GENOMIC DNA]</scope>
    <source>
        <strain evidence="6 7">HLT2-17</strain>
    </source>
</reference>
<dbReference type="InterPro" id="IPR017941">
    <property type="entry name" value="Rieske_2Fe-2S"/>
</dbReference>
<dbReference type="OrthoDB" id="147178at2"/>
<keyword evidence="2" id="KW-0479">Metal-binding</keyword>
<keyword evidence="7" id="KW-1185">Reference proteome</keyword>
<evidence type="ECO:0000256" key="2">
    <source>
        <dbReference type="ARBA" id="ARBA00022723"/>
    </source>
</evidence>
<comment type="caution">
    <text evidence="6">The sequence shown here is derived from an EMBL/GenBank/DDBJ whole genome shotgun (WGS) entry which is preliminary data.</text>
</comment>